<dbReference type="SUPFAM" id="SSF82771">
    <property type="entry name" value="GIY-YIG endonuclease"/>
    <property type="match status" value="1"/>
</dbReference>
<protein>
    <recommendedName>
        <fullName evidence="6">Excinuclease cho</fullName>
    </recommendedName>
    <alternativeName>
        <fullName evidence="8">Endonuclease cho</fullName>
    </alternativeName>
    <alternativeName>
        <fullName evidence="7">UvrC homolog protein</fullName>
    </alternativeName>
</protein>
<keyword evidence="3" id="KW-0267">Excision nuclease</keyword>
<dbReference type="InterPro" id="IPR012337">
    <property type="entry name" value="RNaseH-like_sf"/>
</dbReference>
<dbReference type="InterPro" id="IPR035901">
    <property type="entry name" value="GIY-YIG_endonuc_sf"/>
</dbReference>
<sequence length="457" mass="52372">MKGKKIAFVDIETTGTSIKRDRIIEIGVIRVENNKVVDKFQTLINPETYVPKEIEALTGISAKDVDHAPTFSHVKKDLLSILDDCVFSAHNVRFDYGFVKQEFARQELIFNAKNLCTVKLSRVLYPRFKRHNLDEIIKRHAITCPRRHRAFDDAWVCWDFYKQAAEFFPKEHFEEAVAKVMKRPSIPINLTTDTLDRLPESPGVYIFYNQEGLPLYVGKSVNIRDRVLSHFAGDALSSTEQKISLQVGSVETIITAGEIGALFKESELVKKLKPLYNRQLRKTQKFIIAKLVKDKYYKVVLEETDGIETDSLENILGIFKSRSQAKNSLLAVCKEQGLCEKLMGLQSGKGACFGYSIGKCRGACLELESPTLYNGRLLIAFANLKLQRWPFNGPIMIEEKTDDDNAEQHIIDNWCYLGTRKSYDDEINKEIKFDLDIYKIINRFLHQRNLKISKASL</sequence>
<evidence type="ECO:0000256" key="6">
    <source>
        <dbReference type="ARBA" id="ARBA00040756"/>
    </source>
</evidence>
<dbReference type="SUPFAM" id="SSF53098">
    <property type="entry name" value="Ribonuclease H-like"/>
    <property type="match status" value="1"/>
</dbReference>
<proteinExistence type="predicted"/>
<dbReference type="Gene3D" id="3.30.420.10">
    <property type="entry name" value="Ribonuclease H-like superfamily/Ribonuclease H"/>
    <property type="match status" value="1"/>
</dbReference>
<dbReference type="InterPro" id="IPR006054">
    <property type="entry name" value="DnaQ"/>
</dbReference>
<evidence type="ECO:0000256" key="7">
    <source>
        <dbReference type="ARBA" id="ARBA00042138"/>
    </source>
</evidence>
<evidence type="ECO:0000256" key="2">
    <source>
        <dbReference type="ARBA" id="ARBA00022801"/>
    </source>
</evidence>
<evidence type="ECO:0000313" key="11">
    <source>
        <dbReference type="Proteomes" id="UP000178681"/>
    </source>
</evidence>
<dbReference type="EMBL" id="MFJG01000005">
    <property type="protein sequence ID" value="OGG07445.1"/>
    <property type="molecule type" value="Genomic_DNA"/>
</dbReference>
<evidence type="ECO:0000259" key="9">
    <source>
        <dbReference type="PROSITE" id="PS50164"/>
    </source>
</evidence>
<dbReference type="Pfam" id="PF00929">
    <property type="entry name" value="RNase_T"/>
    <property type="match status" value="1"/>
</dbReference>
<dbReference type="InterPro" id="IPR050066">
    <property type="entry name" value="UvrABC_protein_C"/>
</dbReference>
<name>A0A1F5Z500_9BACT</name>
<accession>A0A1F5Z500</accession>
<dbReference type="InterPro" id="IPR036397">
    <property type="entry name" value="RNaseH_sf"/>
</dbReference>
<dbReference type="InterPro" id="IPR013520">
    <property type="entry name" value="Ribonucl_H"/>
</dbReference>
<keyword evidence="5" id="KW-0742">SOS response</keyword>
<dbReference type="InterPro" id="IPR000305">
    <property type="entry name" value="GIY-YIG_endonuc"/>
</dbReference>
<reference evidence="10 11" key="1">
    <citation type="journal article" date="2016" name="Nat. Commun.">
        <title>Thousands of microbial genomes shed light on interconnected biogeochemical processes in an aquifer system.</title>
        <authorList>
            <person name="Anantharaman K."/>
            <person name="Brown C.T."/>
            <person name="Hug L.A."/>
            <person name="Sharon I."/>
            <person name="Castelle C.J."/>
            <person name="Probst A.J."/>
            <person name="Thomas B.C."/>
            <person name="Singh A."/>
            <person name="Wilkins M.J."/>
            <person name="Karaoz U."/>
            <person name="Brodie E.L."/>
            <person name="Williams K.H."/>
            <person name="Hubbard S.S."/>
            <person name="Banfield J.F."/>
        </authorList>
    </citation>
    <scope>NUCLEOTIDE SEQUENCE [LARGE SCALE GENOMIC DNA]</scope>
</reference>
<keyword evidence="4" id="KW-0234">DNA repair</keyword>
<keyword evidence="1" id="KW-0227">DNA damage</keyword>
<keyword evidence="2" id="KW-0378">Hydrolase</keyword>
<dbReference type="PANTHER" id="PTHR30562:SF10">
    <property type="entry name" value="EXCINUCLEASE CHO"/>
    <property type="match status" value="1"/>
</dbReference>
<comment type="caution">
    <text evidence="10">The sequence shown here is derived from an EMBL/GenBank/DDBJ whole genome shotgun (WGS) entry which is preliminary data.</text>
</comment>
<gene>
    <name evidence="10" type="ORF">A2872_02480</name>
</gene>
<evidence type="ECO:0000256" key="5">
    <source>
        <dbReference type="ARBA" id="ARBA00023236"/>
    </source>
</evidence>
<dbReference type="PROSITE" id="PS50164">
    <property type="entry name" value="GIY_YIG"/>
    <property type="match status" value="1"/>
</dbReference>
<dbReference type="GO" id="GO:0004527">
    <property type="term" value="F:exonuclease activity"/>
    <property type="evidence" value="ECO:0007669"/>
    <property type="project" value="UniProtKB-ARBA"/>
</dbReference>
<dbReference type="CDD" id="cd10434">
    <property type="entry name" value="GIY-YIG_UvrC_Cho"/>
    <property type="match status" value="1"/>
</dbReference>
<dbReference type="GO" id="GO:0003677">
    <property type="term" value="F:DNA binding"/>
    <property type="evidence" value="ECO:0007669"/>
    <property type="project" value="InterPro"/>
</dbReference>
<dbReference type="InterPro" id="IPR047296">
    <property type="entry name" value="GIY-YIG_UvrC_Cho"/>
</dbReference>
<dbReference type="GO" id="GO:0009432">
    <property type="term" value="P:SOS response"/>
    <property type="evidence" value="ECO:0007669"/>
    <property type="project" value="UniProtKB-KW"/>
</dbReference>
<evidence type="ECO:0000313" key="10">
    <source>
        <dbReference type="EMBL" id="OGG07445.1"/>
    </source>
</evidence>
<dbReference type="NCBIfam" id="TIGR00573">
    <property type="entry name" value="dnaq"/>
    <property type="match status" value="1"/>
</dbReference>
<dbReference type="SMART" id="SM00479">
    <property type="entry name" value="EXOIII"/>
    <property type="match status" value="1"/>
</dbReference>
<dbReference type="GO" id="GO:0006260">
    <property type="term" value="P:DNA replication"/>
    <property type="evidence" value="ECO:0007669"/>
    <property type="project" value="InterPro"/>
</dbReference>
<feature type="domain" description="GIY-YIG" evidence="9">
    <location>
        <begin position="200"/>
        <end position="278"/>
    </location>
</feature>
<dbReference type="CDD" id="cd06127">
    <property type="entry name" value="DEDDh"/>
    <property type="match status" value="1"/>
</dbReference>
<dbReference type="Pfam" id="PF01541">
    <property type="entry name" value="GIY-YIG"/>
    <property type="match status" value="1"/>
</dbReference>
<dbReference type="Gene3D" id="3.40.1440.10">
    <property type="entry name" value="GIY-YIG endonuclease"/>
    <property type="match status" value="1"/>
</dbReference>
<dbReference type="AlphaFoldDB" id="A0A1F5Z500"/>
<dbReference type="STRING" id="1798377.A2872_02480"/>
<evidence type="ECO:0000256" key="3">
    <source>
        <dbReference type="ARBA" id="ARBA00022881"/>
    </source>
</evidence>
<dbReference type="Proteomes" id="UP000178681">
    <property type="component" value="Unassembled WGS sequence"/>
</dbReference>
<dbReference type="SMART" id="SM00465">
    <property type="entry name" value="GIYc"/>
    <property type="match status" value="1"/>
</dbReference>
<evidence type="ECO:0000256" key="8">
    <source>
        <dbReference type="ARBA" id="ARBA00042732"/>
    </source>
</evidence>
<evidence type="ECO:0000256" key="4">
    <source>
        <dbReference type="ARBA" id="ARBA00023204"/>
    </source>
</evidence>
<dbReference type="FunFam" id="3.30.420.10:FF:000045">
    <property type="entry name" value="3'-5' exonuclease DinG"/>
    <property type="match status" value="1"/>
</dbReference>
<dbReference type="GO" id="GO:0003887">
    <property type="term" value="F:DNA-directed DNA polymerase activity"/>
    <property type="evidence" value="ECO:0007669"/>
    <property type="project" value="InterPro"/>
</dbReference>
<dbReference type="GO" id="GO:0006289">
    <property type="term" value="P:nucleotide-excision repair"/>
    <property type="evidence" value="ECO:0007669"/>
    <property type="project" value="InterPro"/>
</dbReference>
<organism evidence="10 11">
    <name type="scientific">Candidatus Gottesmanbacteria bacterium RIFCSPHIGHO2_01_FULL_42_12</name>
    <dbReference type="NCBI Taxonomy" id="1798377"/>
    <lineage>
        <taxon>Bacteria</taxon>
        <taxon>Candidatus Gottesmaniibacteriota</taxon>
    </lineage>
</organism>
<dbReference type="GO" id="GO:0009380">
    <property type="term" value="C:excinuclease repair complex"/>
    <property type="evidence" value="ECO:0007669"/>
    <property type="project" value="TreeGrafter"/>
</dbReference>
<evidence type="ECO:0000256" key="1">
    <source>
        <dbReference type="ARBA" id="ARBA00022763"/>
    </source>
</evidence>
<dbReference type="PANTHER" id="PTHR30562">
    <property type="entry name" value="UVRC/OXIDOREDUCTASE"/>
    <property type="match status" value="1"/>
</dbReference>